<dbReference type="KEGG" id="swf:E3E12_07065"/>
<name>A0A4Y6UCY6_9PROT</name>
<evidence type="ECO:0000313" key="2">
    <source>
        <dbReference type="EMBL" id="QDH13975.1"/>
    </source>
</evidence>
<reference evidence="2 3" key="1">
    <citation type="submission" date="2019-03" db="EMBL/GenBank/DDBJ databases">
        <title>The complete genome sequence of Swingsia_sp. F3b2 LMG30590(T).</title>
        <authorList>
            <person name="Chua K.-O."/>
            <person name="Chan K.-G."/>
            <person name="See-Too W.-S."/>
        </authorList>
    </citation>
    <scope>NUCLEOTIDE SEQUENCE [LARGE SCALE GENOMIC DNA]</scope>
    <source>
        <strain evidence="2 3">F3b2</strain>
    </source>
</reference>
<dbReference type="EMBL" id="CP038231">
    <property type="protein sequence ID" value="QDH13975.1"/>
    <property type="molecule type" value="Genomic_DNA"/>
</dbReference>
<organism evidence="2 3">
    <name type="scientific">Formicincola oecophyllae</name>
    <dbReference type="NCBI Taxonomy" id="2558361"/>
    <lineage>
        <taxon>Bacteria</taxon>
        <taxon>Pseudomonadati</taxon>
        <taxon>Pseudomonadota</taxon>
        <taxon>Alphaproteobacteria</taxon>
        <taxon>Acetobacterales</taxon>
        <taxon>Acetobacteraceae</taxon>
        <taxon>Formicincola</taxon>
    </lineage>
</organism>
<feature type="region of interest" description="Disordered" evidence="1">
    <location>
        <begin position="180"/>
        <end position="217"/>
    </location>
</feature>
<sequence>MCTPKRFHRRPLPPTWLKLGKPAAWLVAGLAIGWGPAGLQQAQARGGWHFNQGSAGAEWSAEHWVAYQGNITQCRLLARLPGGAHLALENRSGPLSILVLPPGWQDGAASASENAPPAEEQGASQNQPFKGGEHITLSTGGQRWEFDLSPFHHQAWQGTLDRSTMEALLAAWLQNSQGTLDVTHGNGDGGRHAGQGSQTNPAPKQVQKGASPEVVPTANGEGATIRLLFAGPAIRGFQHCQGLLSTAWFGPVAGESSPPFWGTVAPTAAGSEGP</sequence>
<evidence type="ECO:0000256" key="1">
    <source>
        <dbReference type="SAM" id="MobiDB-lite"/>
    </source>
</evidence>
<dbReference type="Proteomes" id="UP000318709">
    <property type="component" value="Chromosome"/>
</dbReference>
<keyword evidence="3" id="KW-1185">Reference proteome</keyword>
<accession>A0A4Y6UCY6</accession>
<dbReference type="RefSeq" id="WP_141443683.1">
    <property type="nucleotide sequence ID" value="NZ_CP038231.1"/>
</dbReference>
<feature type="compositionally biased region" description="Low complexity" evidence="1">
    <location>
        <begin position="108"/>
        <end position="120"/>
    </location>
</feature>
<protein>
    <submittedName>
        <fullName evidence="2">Uncharacterized protein</fullName>
    </submittedName>
</protein>
<feature type="region of interest" description="Disordered" evidence="1">
    <location>
        <begin position="107"/>
        <end position="137"/>
    </location>
</feature>
<proteinExistence type="predicted"/>
<gene>
    <name evidence="2" type="ORF">E3E12_07065</name>
</gene>
<evidence type="ECO:0000313" key="3">
    <source>
        <dbReference type="Proteomes" id="UP000318709"/>
    </source>
</evidence>
<dbReference type="AlphaFoldDB" id="A0A4Y6UCY6"/>